<gene>
    <name evidence="1" type="ORF">COCNU_10G007570</name>
</gene>
<reference evidence="1" key="2">
    <citation type="submission" date="2019-07" db="EMBL/GenBank/DDBJ databases">
        <authorList>
            <person name="Yang Y."/>
            <person name="Bocs S."/>
            <person name="Baudouin L."/>
        </authorList>
    </citation>
    <scope>NUCLEOTIDE SEQUENCE</scope>
    <source>
        <tissue evidence="1">Spear leaf of Hainan Tall coconut</tissue>
    </source>
</reference>
<proteinExistence type="predicted"/>
<protein>
    <submittedName>
        <fullName evidence="1">Putative UPF0503 protein, chloroplastic</fullName>
    </submittedName>
</protein>
<comment type="caution">
    <text evidence="1">The sequence shown here is derived from an EMBL/GenBank/DDBJ whole genome shotgun (WGS) entry which is preliminary data.</text>
</comment>
<dbReference type="PANTHER" id="PTHR31659">
    <property type="entry name" value="PROTEIN: UPF0503-LIKE PROTEIN, PUTATIVE (DUF740)-RELATED"/>
    <property type="match status" value="1"/>
</dbReference>
<evidence type="ECO:0000313" key="1">
    <source>
        <dbReference type="EMBL" id="KAG1362538.1"/>
    </source>
</evidence>
<dbReference type="EMBL" id="CM017881">
    <property type="protein sequence ID" value="KAG1362538.1"/>
    <property type="molecule type" value="Genomic_DNA"/>
</dbReference>
<reference evidence="1" key="1">
    <citation type="journal article" date="2017" name="Gigascience">
        <title>The genome draft of coconut (Cocos nucifera).</title>
        <authorList>
            <person name="Xiao Y."/>
            <person name="Xu P."/>
            <person name="Fan H."/>
            <person name="Baudouin L."/>
            <person name="Xia W."/>
            <person name="Bocs S."/>
            <person name="Xu J."/>
            <person name="Li Q."/>
            <person name="Guo A."/>
            <person name="Zhou L."/>
            <person name="Li J."/>
            <person name="Wu Y."/>
            <person name="Ma Z."/>
            <person name="Armero A."/>
            <person name="Issali A.E."/>
            <person name="Liu N."/>
            <person name="Peng M."/>
            <person name="Yang Y."/>
        </authorList>
    </citation>
    <scope>NUCLEOTIDE SEQUENCE</scope>
    <source>
        <tissue evidence="1">Spear leaf of Hainan Tall coconut</tissue>
    </source>
</reference>
<dbReference type="InterPro" id="IPR008004">
    <property type="entry name" value="OCTOPUS-like"/>
</dbReference>
<dbReference type="OrthoDB" id="681577at2759"/>
<dbReference type="Pfam" id="PF05340">
    <property type="entry name" value="DUF740"/>
    <property type="match status" value="2"/>
</dbReference>
<organism evidence="1 2">
    <name type="scientific">Cocos nucifera</name>
    <name type="common">Coconut palm</name>
    <dbReference type="NCBI Taxonomy" id="13894"/>
    <lineage>
        <taxon>Eukaryota</taxon>
        <taxon>Viridiplantae</taxon>
        <taxon>Streptophyta</taxon>
        <taxon>Embryophyta</taxon>
        <taxon>Tracheophyta</taxon>
        <taxon>Spermatophyta</taxon>
        <taxon>Magnoliopsida</taxon>
        <taxon>Liliopsida</taxon>
        <taxon>Arecaceae</taxon>
        <taxon>Arecoideae</taxon>
        <taxon>Cocoseae</taxon>
        <taxon>Attaleinae</taxon>
        <taxon>Cocos</taxon>
    </lineage>
</organism>
<dbReference type="AlphaFoldDB" id="A0A8K0INU5"/>
<keyword evidence="2" id="KW-1185">Reference proteome</keyword>
<name>A0A8K0INU5_COCNU</name>
<sequence>MNPENGSFSRCVRHPSQFFTGFCSLCLVERLSGVGSAEQSLKPSDGSQCEIVEVSIAVPGADKKPNEVRVRKTLLSLFQLDDADSIASMVNPSKDLLVTENSAAGSLRSSEHGYECKTGVSDDVNSSKNVQVEVNSRVSVNDSEATGNLNDNAGFGRKVKSLEDGKLKGKSVPFWLNLMLPNKGLRWKKTSTFKKNQLNHRNLSDGVGDKQLDSKTDFRHSCDWRVSRDSSKTSYWELPRHSWDGSMVSKALACSFACLEERGDGCSRTKKSLPEEVVSSDHKPTADNCVISKTDSMALANDRTLSSESSLGSLFNEQSCKESNSEIKFSDISRKKSHRWSRVWDRSMTSPFRDFVKKREHVLERSLSESWQARKDKSMETVGSVGGVQYNGNGFNSVRTSQSINRIINAANGDLHNSRPDWQKKRAYGLGRSRSVHYSSPGNLDNGLLRFYLTPLRSSRTASKSRAKNSHSFARGIFGFY</sequence>
<evidence type="ECO:0000313" key="2">
    <source>
        <dbReference type="Proteomes" id="UP000797356"/>
    </source>
</evidence>
<dbReference type="PANTHER" id="PTHR31659:SF25">
    <property type="entry name" value="OS03G0148400 PROTEIN"/>
    <property type="match status" value="1"/>
</dbReference>
<dbReference type="Proteomes" id="UP000797356">
    <property type="component" value="Chromosome 10"/>
</dbReference>
<accession>A0A8K0INU5</accession>